<reference evidence="14" key="1">
    <citation type="submission" date="2022-11" db="UniProtKB">
        <authorList>
            <consortium name="WormBaseParasite"/>
        </authorList>
    </citation>
    <scope>IDENTIFICATION</scope>
</reference>
<feature type="domain" description="LRRCT" evidence="12">
    <location>
        <begin position="170"/>
        <end position="221"/>
    </location>
</feature>
<dbReference type="InterPro" id="IPR000483">
    <property type="entry name" value="Cys-rich_flank_reg_C"/>
</dbReference>
<sequence length="254" mass="28274">MVVNRENMRLSWHLLLLTDLSSNSVSWIEPSVWSLCSTLQWLSLASNRLRSLPSLLFKKLSRLKHLSLADNHIDVVHKSAMGGLDTLASLDLSGNGLAVCVEDGFVLANTSLPSLHTLKFASNRVRVIPLRAFHNFPALEYLDLSDNPIASIQEGAFEPLHLKQLRMNTSSLVCDCELKWFPHWLFTSGLSRNTISTVCLHPSPLQGIDVAVIDTSNLTCGWIGIFCFIVPLLTSLSTVDDISRFHSVVKERLN</sequence>
<evidence type="ECO:0000256" key="7">
    <source>
        <dbReference type="ARBA" id="ARBA00022753"/>
    </source>
</evidence>
<keyword evidence="10" id="KW-0675">Receptor</keyword>
<dbReference type="GO" id="GO:0051607">
    <property type="term" value="P:defense response to virus"/>
    <property type="evidence" value="ECO:0007669"/>
    <property type="project" value="TreeGrafter"/>
</dbReference>
<dbReference type="AlphaFoldDB" id="A0A914R6W8"/>
<evidence type="ECO:0000256" key="6">
    <source>
        <dbReference type="ARBA" id="ARBA00022737"/>
    </source>
</evidence>
<dbReference type="GO" id="GO:0005886">
    <property type="term" value="C:plasma membrane"/>
    <property type="evidence" value="ECO:0007669"/>
    <property type="project" value="TreeGrafter"/>
</dbReference>
<dbReference type="Gene3D" id="3.80.10.10">
    <property type="entry name" value="Ribonuclease Inhibitor"/>
    <property type="match status" value="2"/>
</dbReference>
<evidence type="ECO:0000256" key="10">
    <source>
        <dbReference type="ARBA" id="ARBA00023170"/>
    </source>
</evidence>
<accession>A0A914R6W8</accession>
<dbReference type="GO" id="GO:0005768">
    <property type="term" value="C:endosome"/>
    <property type="evidence" value="ECO:0007669"/>
    <property type="project" value="UniProtKB-SubCell"/>
</dbReference>
<keyword evidence="6" id="KW-0677">Repeat</keyword>
<keyword evidence="13" id="KW-1185">Reference proteome</keyword>
<evidence type="ECO:0000256" key="3">
    <source>
        <dbReference type="ARBA" id="ARBA00022614"/>
    </source>
</evidence>
<dbReference type="GO" id="GO:0032755">
    <property type="term" value="P:positive regulation of interleukin-6 production"/>
    <property type="evidence" value="ECO:0007669"/>
    <property type="project" value="TreeGrafter"/>
</dbReference>
<evidence type="ECO:0000256" key="1">
    <source>
        <dbReference type="ARBA" id="ARBA00004177"/>
    </source>
</evidence>
<organism evidence="13 14">
    <name type="scientific">Parascaris equorum</name>
    <name type="common">Equine roundworm</name>
    <dbReference type="NCBI Taxonomy" id="6256"/>
    <lineage>
        <taxon>Eukaryota</taxon>
        <taxon>Metazoa</taxon>
        <taxon>Ecdysozoa</taxon>
        <taxon>Nematoda</taxon>
        <taxon>Chromadorea</taxon>
        <taxon>Rhabditida</taxon>
        <taxon>Spirurina</taxon>
        <taxon>Ascaridomorpha</taxon>
        <taxon>Ascaridoidea</taxon>
        <taxon>Ascarididae</taxon>
        <taxon>Parascaris</taxon>
    </lineage>
</organism>
<dbReference type="SUPFAM" id="SSF52058">
    <property type="entry name" value="L domain-like"/>
    <property type="match status" value="1"/>
</dbReference>
<proteinExistence type="predicted"/>
<keyword evidence="8" id="KW-1133">Transmembrane helix</keyword>
<evidence type="ECO:0000256" key="8">
    <source>
        <dbReference type="ARBA" id="ARBA00022989"/>
    </source>
</evidence>
<keyword evidence="11" id="KW-0325">Glycoprotein</keyword>
<dbReference type="Proteomes" id="UP000887564">
    <property type="component" value="Unplaced"/>
</dbReference>
<evidence type="ECO:0000256" key="4">
    <source>
        <dbReference type="ARBA" id="ARBA00022692"/>
    </source>
</evidence>
<keyword evidence="3" id="KW-0433">Leucine-rich repeat</keyword>
<dbReference type="InterPro" id="IPR032675">
    <property type="entry name" value="LRR_dom_sf"/>
</dbReference>
<dbReference type="GO" id="GO:0038187">
    <property type="term" value="F:pattern recognition receptor activity"/>
    <property type="evidence" value="ECO:0007669"/>
    <property type="project" value="TreeGrafter"/>
</dbReference>
<dbReference type="SMART" id="SM00369">
    <property type="entry name" value="LRR_TYP"/>
    <property type="match status" value="4"/>
</dbReference>
<dbReference type="PANTHER" id="PTHR47410">
    <property type="entry name" value="TOLL-LIKE RECEPTOR 7-RELATED"/>
    <property type="match status" value="1"/>
</dbReference>
<evidence type="ECO:0000256" key="5">
    <source>
        <dbReference type="ARBA" id="ARBA00022729"/>
    </source>
</evidence>
<dbReference type="SMART" id="SM00082">
    <property type="entry name" value="LRRCT"/>
    <property type="match status" value="1"/>
</dbReference>
<dbReference type="InterPro" id="IPR001611">
    <property type="entry name" value="Leu-rich_rpt"/>
</dbReference>
<dbReference type="PROSITE" id="PS51450">
    <property type="entry name" value="LRR"/>
    <property type="match status" value="2"/>
</dbReference>
<dbReference type="Pfam" id="PF13855">
    <property type="entry name" value="LRR_8"/>
    <property type="match status" value="2"/>
</dbReference>
<dbReference type="WBParaSite" id="PEQ_0000041601-mRNA-1">
    <property type="protein sequence ID" value="PEQ_0000041601-mRNA-1"/>
    <property type="gene ID" value="PEQ_0000041601"/>
</dbReference>
<dbReference type="GO" id="GO:0007249">
    <property type="term" value="P:canonical NF-kappaB signal transduction"/>
    <property type="evidence" value="ECO:0007669"/>
    <property type="project" value="TreeGrafter"/>
</dbReference>
<evidence type="ECO:0000256" key="9">
    <source>
        <dbReference type="ARBA" id="ARBA00023136"/>
    </source>
</evidence>
<evidence type="ECO:0000256" key="11">
    <source>
        <dbReference type="ARBA" id="ARBA00023180"/>
    </source>
</evidence>
<keyword evidence="4" id="KW-0812">Transmembrane</keyword>
<evidence type="ECO:0000259" key="12">
    <source>
        <dbReference type="SMART" id="SM00082"/>
    </source>
</evidence>
<evidence type="ECO:0000313" key="14">
    <source>
        <dbReference type="WBParaSite" id="PEQ_0000041601-mRNA-1"/>
    </source>
</evidence>
<name>A0A914R6W8_PAREQ</name>
<keyword evidence="7" id="KW-0967">Endosome</keyword>
<dbReference type="PANTHER" id="PTHR47410:SF5">
    <property type="entry name" value="TOLL-LIKE RECEPTOR 3"/>
    <property type="match status" value="1"/>
</dbReference>
<evidence type="ECO:0000313" key="13">
    <source>
        <dbReference type="Proteomes" id="UP000887564"/>
    </source>
</evidence>
<keyword evidence="5" id="KW-0732">Signal</keyword>
<protein>
    <submittedName>
        <fullName evidence="14">LRRCT domain-containing protein</fullName>
    </submittedName>
</protein>
<evidence type="ECO:0000256" key="2">
    <source>
        <dbReference type="ARBA" id="ARBA00004370"/>
    </source>
</evidence>
<keyword evidence="9" id="KW-0472">Membrane</keyword>
<dbReference type="GO" id="GO:0002224">
    <property type="term" value="P:toll-like receptor signaling pathway"/>
    <property type="evidence" value="ECO:0007669"/>
    <property type="project" value="TreeGrafter"/>
</dbReference>
<comment type="subcellular location">
    <subcellularLocation>
        <location evidence="1">Endosome</location>
    </subcellularLocation>
    <subcellularLocation>
        <location evidence="2">Membrane</location>
    </subcellularLocation>
</comment>
<dbReference type="InterPro" id="IPR003591">
    <property type="entry name" value="Leu-rich_rpt_typical-subtyp"/>
</dbReference>